<feature type="non-terminal residue" evidence="3">
    <location>
        <position position="1"/>
    </location>
</feature>
<evidence type="ECO:0000256" key="1">
    <source>
        <dbReference type="SAM" id="MobiDB-lite"/>
    </source>
</evidence>
<evidence type="ECO:0000259" key="2">
    <source>
        <dbReference type="Pfam" id="PF01728"/>
    </source>
</evidence>
<reference evidence="3" key="1">
    <citation type="submission" date="2022-07" db="EMBL/GenBank/DDBJ databases">
        <title>Genome analysis of Parmales, a sister group of diatoms, reveals the evolutionary specialization of diatoms from phago-mixotrophs to photoautotrophs.</title>
        <authorList>
            <person name="Ban H."/>
            <person name="Sato S."/>
            <person name="Yoshikawa S."/>
            <person name="Kazumasa Y."/>
            <person name="Nakamura Y."/>
            <person name="Ichinomiya M."/>
            <person name="Saitoh K."/>
            <person name="Sato N."/>
            <person name="Blanc-Mathieu R."/>
            <person name="Endo H."/>
            <person name="Kuwata A."/>
            <person name="Ogata H."/>
        </authorList>
    </citation>
    <scope>NUCLEOTIDE SEQUENCE</scope>
</reference>
<dbReference type="OrthoDB" id="1287559at2759"/>
<feature type="region of interest" description="Disordered" evidence="1">
    <location>
        <begin position="50"/>
        <end position="71"/>
    </location>
</feature>
<dbReference type="InterPro" id="IPR029063">
    <property type="entry name" value="SAM-dependent_MTases_sf"/>
</dbReference>
<feature type="compositionally biased region" description="Gly residues" evidence="1">
    <location>
        <begin position="61"/>
        <end position="71"/>
    </location>
</feature>
<evidence type="ECO:0000313" key="4">
    <source>
        <dbReference type="Proteomes" id="UP001165082"/>
    </source>
</evidence>
<dbReference type="EMBL" id="BRXZ01007286">
    <property type="protein sequence ID" value="GMI26525.1"/>
    <property type="molecule type" value="Genomic_DNA"/>
</dbReference>
<protein>
    <recommendedName>
        <fullName evidence="2">Ribosomal RNA methyltransferase FtsJ domain-containing protein</fullName>
    </recommendedName>
</protein>
<organism evidence="3 4">
    <name type="scientific">Triparma retinervis</name>
    <dbReference type="NCBI Taxonomy" id="2557542"/>
    <lineage>
        <taxon>Eukaryota</taxon>
        <taxon>Sar</taxon>
        <taxon>Stramenopiles</taxon>
        <taxon>Ochrophyta</taxon>
        <taxon>Bolidophyceae</taxon>
        <taxon>Parmales</taxon>
        <taxon>Triparmaceae</taxon>
        <taxon>Triparma</taxon>
    </lineage>
</organism>
<proteinExistence type="predicted"/>
<accession>A0A9W7L2T5</accession>
<name>A0A9W7L2T5_9STRA</name>
<dbReference type="Pfam" id="PF01728">
    <property type="entry name" value="FtsJ"/>
    <property type="match status" value="1"/>
</dbReference>
<keyword evidence="4" id="KW-1185">Reference proteome</keyword>
<feature type="non-terminal residue" evidence="3">
    <location>
        <position position="87"/>
    </location>
</feature>
<comment type="caution">
    <text evidence="3">The sequence shown here is derived from an EMBL/GenBank/DDBJ whole genome shotgun (WGS) entry which is preliminary data.</text>
</comment>
<dbReference type="SUPFAM" id="SSF53335">
    <property type="entry name" value="S-adenosyl-L-methionine-dependent methyltransferases"/>
    <property type="match status" value="1"/>
</dbReference>
<dbReference type="AlphaFoldDB" id="A0A9W7L2T5"/>
<sequence>PFLHLVSRASHKLEDILKSHRYDWGGGVLDLGCAPGGWMEYHSYRALRNLPGPGPRPPGDQGAGRDLGGGGRAAVVGVDLLECGPGS</sequence>
<dbReference type="GO" id="GO:0032259">
    <property type="term" value="P:methylation"/>
    <property type="evidence" value="ECO:0007669"/>
    <property type="project" value="InterPro"/>
</dbReference>
<dbReference type="GO" id="GO:0008168">
    <property type="term" value="F:methyltransferase activity"/>
    <property type="evidence" value="ECO:0007669"/>
    <property type="project" value="InterPro"/>
</dbReference>
<gene>
    <name evidence="3" type="ORF">TrRE_jg2794</name>
</gene>
<feature type="domain" description="Ribosomal RNA methyltransferase FtsJ" evidence="2">
    <location>
        <begin position="6"/>
        <end position="83"/>
    </location>
</feature>
<dbReference type="Gene3D" id="3.40.50.150">
    <property type="entry name" value="Vaccinia Virus protein VP39"/>
    <property type="match status" value="1"/>
</dbReference>
<dbReference type="Proteomes" id="UP001165082">
    <property type="component" value="Unassembled WGS sequence"/>
</dbReference>
<evidence type="ECO:0000313" key="3">
    <source>
        <dbReference type="EMBL" id="GMI26525.1"/>
    </source>
</evidence>
<dbReference type="InterPro" id="IPR002877">
    <property type="entry name" value="RNA_MeTrfase_FtsJ_dom"/>
</dbReference>